<dbReference type="EMBL" id="CP098251">
    <property type="protein sequence ID" value="WAV90525.1"/>
    <property type="molecule type" value="Genomic_DNA"/>
</dbReference>
<evidence type="ECO:0000313" key="1">
    <source>
        <dbReference type="EMBL" id="WAV90525.1"/>
    </source>
</evidence>
<protein>
    <submittedName>
        <fullName evidence="1">Uncharacterized protein</fullName>
    </submittedName>
</protein>
<dbReference type="AlphaFoldDB" id="A0A9E9NSK5"/>
<proteinExistence type="predicted"/>
<dbReference type="RefSeq" id="WP_269315570.1">
    <property type="nucleotide sequence ID" value="NZ_CP098251.1"/>
</dbReference>
<organism evidence="1">
    <name type="scientific">Oxalobacter aliiformigenes</name>
    <dbReference type="NCBI Taxonomy" id="2946593"/>
    <lineage>
        <taxon>Bacteria</taxon>
        <taxon>Pseudomonadati</taxon>
        <taxon>Pseudomonadota</taxon>
        <taxon>Betaproteobacteria</taxon>
        <taxon>Burkholderiales</taxon>
        <taxon>Oxalobacteraceae</taxon>
        <taxon>Oxalobacter</taxon>
    </lineage>
</organism>
<gene>
    <name evidence="1" type="ORF">NB646_06530</name>
</gene>
<sequence>MSEAENNNDKPVPRTFMEELGFDLPEEAFSFYIDGSDIVFNLQIVEEVGCDFRFYEQQEKFPLTDEQIEKLKDAGYYSKEGFLIL</sequence>
<accession>A0A9E9NSK5</accession>
<reference evidence="1" key="1">
    <citation type="journal article" date="2022" name="Front. Microbiol.">
        <title>New perspectives on an old grouping: The genomic and phenotypic variability of Oxalobacter formigenes and the implications for calcium oxalate stone prevention.</title>
        <authorList>
            <person name="Chmiel J.A."/>
            <person name="Carr C."/>
            <person name="Stuivenberg G.A."/>
            <person name="Venema R."/>
            <person name="Chanyi R.M."/>
            <person name="Al K.F."/>
            <person name="Giguere D."/>
            <person name="Say H."/>
            <person name="Akouris P.P."/>
            <person name="Dominguez Romero S.A."/>
            <person name="Kwong A."/>
            <person name="Tai V."/>
            <person name="Koval S.F."/>
            <person name="Razvi H."/>
            <person name="Bjazevic J."/>
            <person name="Burton J.P."/>
        </authorList>
    </citation>
    <scope>NUCLEOTIDE SEQUENCE</scope>
    <source>
        <strain evidence="1">OxK</strain>
    </source>
</reference>
<dbReference type="Proteomes" id="UP001164819">
    <property type="component" value="Chromosome"/>
</dbReference>
<name>A0A9E9NSK5_9BURK</name>